<dbReference type="Proteomes" id="UP000245207">
    <property type="component" value="Unassembled WGS sequence"/>
</dbReference>
<dbReference type="GO" id="GO:0000973">
    <property type="term" value="P:post-transcriptional tethering of RNA polymerase II gene DNA at nuclear periphery"/>
    <property type="evidence" value="ECO:0007669"/>
    <property type="project" value="TreeGrafter"/>
</dbReference>
<evidence type="ECO:0000313" key="15">
    <source>
        <dbReference type="Proteomes" id="UP000245207"/>
    </source>
</evidence>
<sequence length="1059" mass="110360">MEQFSKIRKFRLKSIEIAGVRFWCTRLIVVLSSVSIMIVDISCYSLVFNLTSGRYIGPVLRSNTKELCLAPATTNNANNNPFAAKPFGSTAPFGAQTGSSIFGGTSTGVFGTPASSPIGSTSVFGASSSPAFGSSTPAFGATSSPAFGAASSSPFGGSSAFGQKPAFGGFGSTPTSSPFGSSFSQSQPAFGSNQFGSSNFGAGSQSAFGVSSTPAFGVSSTPTFGVSSTPAFGTASTPAFGTASTPAFGNTGSAFGVSNSPFGSTTPAFGVSSTPAFGVASTPAFGVSTTPTFGAASAPAFGSSPTTTFGASGSAFSFASTPAFGQSTSAFGSSQFTAQSSPFGSQATTPAFGTPNFGQPSFGTQQRAGSRATPYAQTPEADSGTGTQPAGKLESISAMPAYKEKSHEELRWEDYQAGDKGGPNPAGQSSGGMGFNTNNTQPNPFSSSPSFTQPAANPFSSNTSSTNPFAQKTSTFSTTGFASSTPTLNSSPFATPTNPFASTPAQTPSVFNTTSNPFGTQTTPSLFGTQNTSAFGTSTSIFGTTQAQGSTPSFGTGMNFGTQSANLFQSSSPALAQSSSPFAQTGSAFGQTGSAFGQSAPAFGQPNAFSGNMFSSTPSLQNTSNLAFNQTPSSVPFQSTQPTQNSGFGFGAPAGGIGGTSSIFGQNNNFGQMPTNQSPALAQPQTITNPFGTLPAMPQMSIGRVGNAPSIQYGISSLPVVDKPAPMRISSVLTSRHLSQSRIRLPARKYHPKNDSPKVSFFSDEEETMSTPKADALFIPRENPRALVIRPLETWPGKASAEKPKGVSSPAQTNGEYTEFASTSHLNGRPTDNGNGNHSENGFFKEQSSPVKITQKTNGLHEDQSTPKSDSYISLTGHRAGEAAIVYEHGADIEALMPKLRHSDYYTEPRIQELAAKERAEPGFCRRVKDFIVGRHNYGSIKFLGETDVRRLDLESLIQFNHREVIVYMDETKKPPVGQGLNKPAEVTLLNIKCSDKKTGSHFTEGPRVEKYKEMLKKKAEDQGAEFVSYDPIKGEWKFRVSHFSRYGLDDDEDLGLAE</sequence>
<dbReference type="Pfam" id="PF04096">
    <property type="entry name" value="Nucleoporin2"/>
    <property type="match status" value="1"/>
</dbReference>
<comment type="subunit">
    <text evidence="9">Part of the nuclear pore complex (NPC). The NPC has an eight-fold symmetrical structure comprising a central transport channel and two rings, the cytoplasmic and nuclear rings, to which eight filaments are attached. The cytoplasmic filaments have loose ends, while the nuclear filaments are joined in a distal ring, forming a nuclear basket. NPCs are highly dynamic in configuration and composition, and can be devided in 3 subcomplexes, the NUP62 subcomplex, the NUP107-160 subcomplex and the NUP93 subcomplex, containing approximately 30 different nucleoporin proteins.</text>
</comment>
<dbReference type="Gene3D" id="1.10.10.2360">
    <property type="match status" value="1"/>
</dbReference>
<dbReference type="GO" id="GO:0006405">
    <property type="term" value="P:RNA export from nucleus"/>
    <property type="evidence" value="ECO:0007669"/>
    <property type="project" value="TreeGrafter"/>
</dbReference>
<evidence type="ECO:0000256" key="8">
    <source>
        <dbReference type="ARBA" id="ARBA00023242"/>
    </source>
</evidence>
<dbReference type="GO" id="GO:0008139">
    <property type="term" value="F:nuclear localization sequence binding"/>
    <property type="evidence" value="ECO:0007669"/>
    <property type="project" value="TreeGrafter"/>
</dbReference>
<dbReference type="InterPro" id="IPR037665">
    <property type="entry name" value="Nucleoporin_S59-like"/>
</dbReference>
<evidence type="ECO:0000256" key="7">
    <source>
        <dbReference type="ARBA" id="ARBA00023132"/>
    </source>
</evidence>
<feature type="transmembrane region" description="Helical" evidence="12">
    <location>
        <begin position="20"/>
        <end position="39"/>
    </location>
</feature>
<evidence type="ECO:0000256" key="11">
    <source>
        <dbReference type="SAM" id="MobiDB-lite"/>
    </source>
</evidence>
<dbReference type="SUPFAM" id="SSF82215">
    <property type="entry name" value="C-terminal autoproteolytic domain of nucleoporin nup98"/>
    <property type="match status" value="1"/>
</dbReference>
<evidence type="ECO:0000256" key="6">
    <source>
        <dbReference type="ARBA" id="ARBA00023010"/>
    </source>
</evidence>
<dbReference type="EMBL" id="PKPP01002326">
    <property type="protein sequence ID" value="PWA75994.1"/>
    <property type="molecule type" value="Genomic_DNA"/>
</dbReference>
<keyword evidence="12" id="KW-1133">Transmembrane helix</keyword>
<evidence type="ECO:0000256" key="9">
    <source>
        <dbReference type="ARBA" id="ARBA00065263"/>
    </source>
</evidence>
<feature type="region of interest" description="Disordered" evidence="11">
    <location>
        <begin position="335"/>
        <end position="392"/>
    </location>
</feature>
<dbReference type="InterPro" id="IPR036903">
    <property type="entry name" value="Nup98_auto-Pept-S59_dom_sf"/>
</dbReference>
<proteinExistence type="inferred from homology"/>
<feature type="domain" description="Peptidase S59" evidence="13">
    <location>
        <begin position="902"/>
        <end position="1044"/>
    </location>
</feature>
<reference evidence="14 15" key="1">
    <citation type="journal article" date="2018" name="Mol. Plant">
        <title>The genome of Artemisia annua provides insight into the evolution of Asteraceae family and artemisinin biosynthesis.</title>
        <authorList>
            <person name="Shen Q."/>
            <person name="Zhang L."/>
            <person name="Liao Z."/>
            <person name="Wang S."/>
            <person name="Yan T."/>
            <person name="Shi P."/>
            <person name="Liu M."/>
            <person name="Fu X."/>
            <person name="Pan Q."/>
            <person name="Wang Y."/>
            <person name="Lv Z."/>
            <person name="Lu X."/>
            <person name="Zhang F."/>
            <person name="Jiang W."/>
            <person name="Ma Y."/>
            <person name="Chen M."/>
            <person name="Hao X."/>
            <person name="Li L."/>
            <person name="Tang Y."/>
            <person name="Lv G."/>
            <person name="Zhou Y."/>
            <person name="Sun X."/>
            <person name="Brodelius P.E."/>
            <person name="Rose J.K.C."/>
            <person name="Tang K."/>
        </authorList>
    </citation>
    <scope>NUCLEOTIDE SEQUENCE [LARGE SCALE GENOMIC DNA]</scope>
    <source>
        <strain evidence="15">cv. Huhao1</strain>
        <tissue evidence="14">Leaf</tissue>
    </source>
</reference>
<feature type="compositionally biased region" description="Low complexity" evidence="11">
    <location>
        <begin position="454"/>
        <end position="487"/>
    </location>
</feature>
<evidence type="ECO:0000256" key="3">
    <source>
        <dbReference type="ARBA" id="ARBA00022448"/>
    </source>
</evidence>
<dbReference type="GO" id="GO:0034398">
    <property type="term" value="P:telomere tethering at nuclear periphery"/>
    <property type="evidence" value="ECO:0007669"/>
    <property type="project" value="TreeGrafter"/>
</dbReference>
<keyword evidence="15" id="KW-1185">Reference proteome</keyword>
<dbReference type="GO" id="GO:0006606">
    <property type="term" value="P:protein import into nucleus"/>
    <property type="evidence" value="ECO:0007669"/>
    <property type="project" value="TreeGrafter"/>
</dbReference>
<keyword evidence="3" id="KW-0813">Transport</keyword>
<dbReference type="Pfam" id="PF21240">
    <property type="entry name" value="Nup98_GLEBS"/>
    <property type="match status" value="1"/>
</dbReference>
<evidence type="ECO:0000256" key="4">
    <source>
        <dbReference type="ARBA" id="ARBA00022816"/>
    </source>
</evidence>
<keyword evidence="8" id="KW-0539">Nucleus</keyword>
<keyword evidence="4" id="KW-0509">mRNA transport</keyword>
<feature type="region of interest" description="Disordered" evidence="11">
    <location>
        <begin position="621"/>
        <end position="652"/>
    </location>
</feature>
<comment type="caution">
    <text evidence="14">The sequence shown here is derived from an EMBL/GenBank/DDBJ whole genome shotgun (WGS) entry which is preliminary data.</text>
</comment>
<feature type="compositionally biased region" description="Polar residues" evidence="11">
    <location>
        <begin position="621"/>
        <end position="646"/>
    </location>
</feature>
<keyword evidence="12" id="KW-0472">Membrane</keyword>
<feature type="region of interest" description="Disordered" evidence="11">
    <location>
        <begin position="415"/>
        <end position="514"/>
    </location>
</feature>
<comment type="subcellular location">
    <subcellularLocation>
        <location evidence="1">Nucleus</location>
        <location evidence="1">Nuclear pore complex</location>
    </subcellularLocation>
</comment>
<dbReference type="GO" id="GO:0048573">
    <property type="term" value="P:photoperiodism, flowering"/>
    <property type="evidence" value="ECO:0007669"/>
    <property type="project" value="UniProtKB-ARBA"/>
</dbReference>
<dbReference type="GO" id="GO:0044614">
    <property type="term" value="C:nuclear pore cytoplasmic filaments"/>
    <property type="evidence" value="ECO:0007669"/>
    <property type="project" value="TreeGrafter"/>
</dbReference>
<organism evidence="14 15">
    <name type="scientific">Artemisia annua</name>
    <name type="common">Sweet wormwood</name>
    <dbReference type="NCBI Taxonomy" id="35608"/>
    <lineage>
        <taxon>Eukaryota</taxon>
        <taxon>Viridiplantae</taxon>
        <taxon>Streptophyta</taxon>
        <taxon>Embryophyta</taxon>
        <taxon>Tracheophyta</taxon>
        <taxon>Spermatophyta</taxon>
        <taxon>Magnoliopsida</taxon>
        <taxon>eudicotyledons</taxon>
        <taxon>Gunneridae</taxon>
        <taxon>Pentapetalae</taxon>
        <taxon>asterids</taxon>
        <taxon>campanulids</taxon>
        <taxon>Asterales</taxon>
        <taxon>Asteraceae</taxon>
        <taxon>Asteroideae</taxon>
        <taxon>Anthemideae</taxon>
        <taxon>Artemisiinae</taxon>
        <taxon>Artemisia</taxon>
    </lineage>
</organism>
<dbReference type="AlphaFoldDB" id="A0A2U1NR63"/>
<keyword evidence="5" id="KW-0653">Protein transport</keyword>
<comment type="similarity">
    <text evidence="2">Belongs to the nucleoporin GLFG family.</text>
</comment>
<dbReference type="PANTHER" id="PTHR23198:SF32">
    <property type="entry name" value="NUCLEOPORIN AUTOPEPTIDASE"/>
    <property type="match status" value="1"/>
</dbReference>
<accession>A0A2U1NR63</accession>
<dbReference type="FunFam" id="1.10.10.2360:FF:000001">
    <property type="entry name" value="Nuclear pore complex protein Nup98-Nup96"/>
    <property type="match status" value="1"/>
</dbReference>
<evidence type="ECO:0000259" key="13">
    <source>
        <dbReference type="PROSITE" id="PS51434"/>
    </source>
</evidence>
<dbReference type="InterPro" id="IPR007230">
    <property type="entry name" value="Nup98_auto-Pept-S59_dom"/>
</dbReference>
<dbReference type="PANTHER" id="PTHR23198">
    <property type="entry name" value="NUCLEOPORIN"/>
    <property type="match status" value="1"/>
</dbReference>
<keyword evidence="6" id="KW-0811">Translocation</keyword>
<dbReference type="GO" id="GO:0051028">
    <property type="term" value="P:mRNA transport"/>
    <property type="evidence" value="ECO:0007669"/>
    <property type="project" value="UniProtKB-KW"/>
</dbReference>
<name>A0A2U1NR63_ARTAN</name>
<dbReference type="PROSITE" id="PS51434">
    <property type="entry name" value="NUP_C"/>
    <property type="match status" value="1"/>
</dbReference>
<gene>
    <name evidence="14" type="ORF">CTI12_AA190720</name>
</gene>
<dbReference type="Gene3D" id="3.30.1610.10">
    <property type="entry name" value="Peptidase S59, nucleoporin"/>
    <property type="match status" value="1"/>
</dbReference>
<feature type="region of interest" description="Disordered" evidence="11">
    <location>
        <begin position="822"/>
        <end position="849"/>
    </location>
</feature>
<dbReference type="STRING" id="35608.A0A2U1NR63"/>
<evidence type="ECO:0000313" key="14">
    <source>
        <dbReference type="EMBL" id="PWA75994.1"/>
    </source>
</evidence>
<protein>
    <recommendedName>
        <fullName evidence="10">Nucleoporin autopeptidase</fullName>
    </recommendedName>
</protein>
<dbReference type="GO" id="GO:0017056">
    <property type="term" value="F:structural constituent of nuclear pore"/>
    <property type="evidence" value="ECO:0007669"/>
    <property type="project" value="InterPro"/>
</dbReference>
<dbReference type="GO" id="GO:0003723">
    <property type="term" value="F:RNA binding"/>
    <property type="evidence" value="ECO:0007669"/>
    <property type="project" value="TreeGrafter"/>
</dbReference>
<dbReference type="FunFam" id="3.30.1610.10:FF:000002">
    <property type="entry name" value="nuclear pore complex protein NUP98A"/>
    <property type="match status" value="1"/>
</dbReference>
<evidence type="ECO:0000256" key="5">
    <source>
        <dbReference type="ARBA" id="ARBA00022927"/>
    </source>
</evidence>
<evidence type="ECO:0000256" key="2">
    <source>
        <dbReference type="ARBA" id="ARBA00008926"/>
    </source>
</evidence>
<keyword evidence="7" id="KW-0906">Nuclear pore complex</keyword>
<evidence type="ECO:0000256" key="10">
    <source>
        <dbReference type="ARBA" id="ARBA00082956"/>
    </source>
</evidence>
<evidence type="ECO:0000256" key="1">
    <source>
        <dbReference type="ARBA" id="ARBA00004567"/>
    </source>
</evidence>
<feature type="compositionally biased region" description="Polar residues" evidence="11">
    <location>
        <begin position="335"/>
        <end position="368"/>
    </location>
</feature>
<evidence type="ECO:0000256" key="12">
    <source>
        <dbReference type="SAM" id="Phobius"/>
    </source>
</evidence>
<feature type="compositionally biased region" description="Polar residues" evidence="11">
    <location>
        <begin position="488"/>
        <end position="514"/>
    </location>
</feature>
<feature type="compositionally biased region" description="Polar residues" evidence="11">
    <location>
        <begin position="435"/>
        <end position="453"/>
    </location>
</feature>
<dbReference type="OrthoDB" id="3797628at2759"/>
<keyword evidence="12" id="KW-0812">Transmembrane</keyword>